<keyword evidence="2" id="KW-1185">Reference proteome</keyword>
<reference evidence="1 2" key="1">
    <citation type="journal article" date="2019" name="BMC Genomics">
        <title>New insights from Opisthorchis felineus genome: update on genomics of the epidemiologically important liver flukes.</title>
        <authorList>
            <person name="Ershov N.I."/>
            <person name="Mordvinov V.A."/>
            <person name="Prokhortchouk E.B."/>
            <person name="Pakharukova M.Y."/>
            <person name="Gunbin K.V."/>
            <person name="Ustyantsev K."/>
            <person name="Genaev M.A."/>
            <person name="Blinov A.G."/>
            <person name="Mazur A."/>
            <person name="Boulygina E."/>
            <person name="Tsygankova S."/>
            <person name="Khrameeva E."/>
            <person name="Chekanov N."/>
            <person name="Fan G."/>
            <person name="Xiao A."/>
            <person name="Zhang H."/>
            <person name="Xu X."/>
            <person name="Yang H."/>
            <person name="Solovyev V."/>
            <person name="Lee S.M."/>
            <person name="Liu X."/>
            <person name="Afonnikov D.A."/>
            <person name="Skryabin K.G."/>
        </authorList>
    </citation>
    <scope>NUCLEOTIDE SEQUENCE [LARGE SCALE GENOMIC DNA]</scope>
    <source>
        <strain evidence="1">AK-0245</strain>
        <tissue evidence="1">Whole organism</tissue>
    </source>
</reference>
<sequence length="185" mass="20852">MVSSSLTTSHTFSWLILYPADPCSRLIHGLKLSVFRMSSRKGLQIEKKLTSFTFVVYSISSVQCFSALISPNTLEAKLGRIPSRALFFEHHLSCMGLYDALLFSVLRPMFGYTGRFVQGSFQSVSLATLVLPFGWNHNDRPVPASKNQPNNVEHSEVIHENINLFVLLNVSFRNGRVHLTVTEVY</sequence>
<proteinExistence type="predicted"/>
<dbReference type="AlphaFoldDB" id="A0A4S2KEJ4"/>
<name>A0A4S2KEJ4_OPIFE</name>
<gene>
    <name evidence="1" type="ORF">CRM22_011156</name>
</gene>
<accession>A0A4S2KEJ4</accession>
<comment type="caution">
    <text evidence="1">The sequence shown here is derived from an EMBL/GenBank/DDBJ whole genome shotgun (WGS) entry which is preliminary data.</text>
</comment>
<organism evidence="1 2">
    <name type="scientific">Opisthorchis felineus</name>
    <dbReference type="NCBI Taxonomy" id="147828"/>
    <lineage>
        <taxon>Eukaryota</taxon>
        <taxon>Metazoa</taxon>
        <taxon>Spiralia</taxon>
        <taxon>Lophotrochozoa</taxon>
        <taxon>Platyhelminthes</taxon>
        <taxon>Trematoda</taxon>
        <taxon>Digenea</taxon>
        <taxon>Opisthorchiida</taxon>
        <taxon>Opisthorchiata</taxon>
        <taxon>Opisthorchiidae</taxon>
        <taxon>Opisthorchis</taxon>
    </lineage>
</organism>
<dbReference type="Proteomes" id="UP000308267">
    <property type="component" value="Unassembled WGS sequence"/>
</dbReference>
<protein>
    <submittedName>
        <fullName evidence="1">Uncharacterized protein</fullName>
    </submittedName>
</protein>
<evidence type="ECO:0000313" key="2">
    <source>
        <dbReference type="Proteomes" id="UP000308267"/>
    </source>
</evidence>
<dbReference type="EMBL" id="SJOL01012318">
    <property type="protein sequence ID" value="TGZ45978.1"/>
    <property type="molecule type" value="Genomic_DNA"/>
</dbReference>
<evidence type="ECO:0000313" key="1">
    <source>
        <dbReference type="EMBL" id="TGZ45978.1"/>
    </source>
</evidence>